<dbReference type="EMBL" id="BIFR01000002">
    <property type="protein sequence ID" value="GCE14804.1"/>
    <property type="molecule type" value="Genomic_DNA"/>
</dbReference>
<name>A0A402A6P5_9CHLR</name>
<comment type="caution">
    <text evidence="1">The sequence shown here is derived from an EMBL/GenBank/DDBJ whole genome shotgun (WGS) entry which is preliminary data.</text>
</comment>
<sequence length="126" mass="13698">MAYDQQPTGWNKQASQLASVTDLTGKSIDPGILETVIALNLLGVETTSSCEGHLDHGTPAPWVDFHAVGTEEIRHQANIANKQLQDAEEQHASREILHTLTETIFRLAHEEQKAILSRGMVSSSGA</sequence>
<evidence type="ECO:0000313" key="1">
    <source>
        <dbReference type="EMBL" id="GCE14804.1"/>
    </source>
</evidence>
<dbReference type="Proteomes" id="UP000287352">
    <property type="component" value="Unassembled WGS sequence"/>
</dbReference>
<accession>A0A402A6P5</accession>
<dbReference type="OrthoDB" id="159900at2"/>
<keyword evidence="2" id="KW-1185">Reference proteome</keyword>
<protein>
    <submittedName>
        <fullName evidence="1">Uncharacterized protein</fullName>
    </submittedName>
</protein>
<organism evidence="1 2">
    <name type="scientific">Tengunoibacter tsumagoiensis</name>
    <dbReference type="NCBI Taxonomy" id="2014871"/>
    <lineage>
        <taxon>Bacteria</taxon>
        <taxon>Bacillati</taxon>
        <taxon>Chloroflexota</taxon>
        <taxon>Ktedonobacteria</taxon>
        <taxon>Ktedonobacterales</taxon>
        <taxon>Dictyobacteraceae</taxon>
        <taxon>Tengunoibacter</taxon>
    </lineage>
</organism>
<proteinExistence type="predicted"/>
<reference evidence="2" key="1">
    <citation type="submission" date="2018-12" db="EMBL/GenBank/DDBJ databases">
        <title>Tengunoibacter tsumagoiensis gen. nov., sp. nov., Dictyobacter kobayashii sp. nov., D. alpinus sp. nov., and D. joshuensis sp. nov. and description of Dictyobacteraceae fam. nov. within the order Ktedonobacterales isolated from Tengu-no-mugimeshi.</title>
        <authorList>
            <person name="Wang C.M."/>
            <person name="Zheng Y."/>
            <person name="Sakai Y."/>
            <person name="Toyoda A."/>
            <person name="Minakuchi Y."/>
            <person name="Abe K."/>
            <person name="Yokota A."/>
            <person name="Yabe S."/>
        </authorList>
    </citation>
    <scope>NUCLEOTIDE SEQUENCE [LARGE SCALE GENOMIC DNA]</scope>
    <source>
        <strain evidence="2">Uno3</strain>
    </source>
</reference>
<dbReference type="RefSeq" id="WP_126582338.1">
    <property type="nucleotide sequence ID" value="NZ_BIFR01000002.1"/>
</dbReference>
<dbReference type="AlphaFoldDB" id="A0A402A6P5"/>
<gene>
    <name evidence="1" type="ORF">KTT_46630</name>
</gene>
<evidence type="ECO:0000313" key="2">
    <source>
        <dbReference type="Proteomes" id="UP000287352"/>
    </source>
</evidence>